<dbReference type="GO" id="GO:0004930">
    <property type="term" value="F:G protein-coupled receptor activity"/>
    <property type="evidence" value="ECO:0007669"/>
    <property type="project" value="InterPro"/>
</dbReference>
<keyword evidence="2 5" id="KW-0812">Transmembrane</keyword>
<feature type="transmembrane region" description="Helical" evidence="5">
    <location>
        <begin position="286"/>
        <end position="306"/>
    </location>
</feature>
<feature type="transmembrane region" description="Helical" evidence="5">
    <location>
        <begin position="154"/>
        <end position="179"/>
    </location>
</feature>
<dbReference type="SUPFAM" id="SSF81321">
    <property type="entry name" value="Family A G protein-coupled receptor-like"/>
    <property type="match status" value="1"/>
</dbReference>
<evidence type="ECO:0000256" key="5">
    <source>
        <dbReference type="SAM" id="Phobius"/>
    </source>
</evidence>
<protein>
    <recommendedName>
        <fullName evidence="6">G-protein coupled receptors family 1 profile domain-containing protein</fullName>
    </recommendedName>
</protein>
<dbReference type="PROSITE" id="PS50262">
    <property type="entry name" value="G_PROTEIN_RECEP_F1_2"/>
    <property type="match status" value="1"/>
</dbReference>
<dbReference type="EMBL" id="BTRK01000001">
    <property type="protein sequence ID" value="GMR31182.1"/>
    <property type="molecule type" value="Genomic_DNA"/>
</dbReference>
<dbReference type="GO" id="GO:0016020">
    <property type="term" value="C:membrane"/>
    <property type="evidence" value="ECO:0007669"/>
    <property type="project" value="UniProtKB-SubCell"/>
</dbReference>
<proteinExistence type="predicted"/>
<dbReference type="PANTHER" id="PTHR22718:SF25">
    <property type="entry name" value="G-PROTEIN COUPLED RECEPTORS FAMILY 1 PROFILE DOMAIN-CONTAINING PROTEIN"/>
    <property type="match status" value="1"/>
</dbReference>
<feature type="non-terminal residue" evidence="7">
    <location>
        <position position="1"/>
    </location>
</feature>
<evidence type="ECO:0000256" key="1">
    <source>
        <dbReference type="ARBA" id="ARBA00004370"/>
    </source>
</evidence>
<evidence type="ECO:0000313" key="7">
    <source>
        <dbReference type="EMBL" id="GMR31182.1"/>
    </source>
</evidence>
<dbReference type="CDD" id="cd00637">
    <property type="entry name" value="7tm_classA_rhodopsin-like"/>
    <property type="match status" value="1"/>
</dbReference>
<dbReference type="Pfam" id="PF00001">
    <property type="entry name" value="7tm_1"/>
    <property type="match status" value="1"/>
</dbReference>
<feature type="transmembrane region" description="Helical" evidence="5">
    <location>
        <begin position="6"/>
        <end position="32"/>
    </location>
</feature>
<feature type="transmembrane region" description="Helical" evidence="5">
    <location>
        <begin position="255"/>
        <end position="274"/>
    </location>
</feature>
<feature type="non-terminal residue" evidence="7">
    <location>
        <position position="327"/>
    </location>
</feature>
<feature type="transmembrane region" description="Helical" evidence="5">
    <location>
        <begin position="112"/>
        <end position="134"/>
    </location>
</feature>
<keyword evidence="8" id="KW-1185">Reference proteome</keyword>
<reference evidence="8" key="1">
    <citation type="submission" date="2022-10" db="EMBL/GenBank/DDBJ databases">
        <title>Genome assembly of Pristionchus species.</title>
        <authorList>
            <person name="Yoshida K."/>
            <person name="Sommer R.J."/>
        </authorList>
    </citation>
    <scope>NUCLEOTIDE SEQUENCE [LARGE SCALE GENOMIC DNA]</scope>
    <source>
        <strain evidence="8">RS5460</strain>
    </source>
</reference>
<dbReference type="PRINTS" id="PR00237">
    <property type="entry name" value="GPCRRHODOPSN"/>
</dbReference>
<dbReference type="Proteomes" id="UP001328107">
    <property type="component" value="Unassembled WGS sequence"/>
</dbReference>
<dbReference type="InterPro" id="IPR000276">
    <property type="entry name" value="GPCR_Rhodpsn"/>
</dbReference>
<dbReference type="InterPro" id="IPR017452">
    <property type="entry name" value="GPCR_Rhodpsn_7TM"/>
</dbReference>
<keyword evidence="3 5" id="KW-1133">Transmembrane helix</keyword>
<evidence type="ECO:0000313" key="8">
    <source>
        <dbReference type="Proteomes" id="UP001328107"/>
    </source>
</evidence>
<evidence type="ECO:0000259" key="6">
    <source>
        <dbReference type="PROSITE" id="PS50262"/>
    </source>
</evidence>
<sequence length="327" mass="37287">LRDTGSYVALLIIEALVGLLVVLSNMIVMIILAFGWKRLMKNHFYIVVSNLIVFTSLKGVVEMCFVVPYYVMQNKKILNSMLQPFGIFSKSYEFFFFNISVLADYGNLSLTVFSPISITGVLFFSVVIAVNRYLAITRSTDARPYPKHRLRTSLSCMAAWVISAIIPLLFIVCQCQYTYRDELKLYYNECAEKILWIQVLLNILIYLTYVCAVLVIILYLLIFVYLRREKRKLPNTAVRTSNRTPVEMKLLRQSLIIFILYTLSMFSVLMLSFIDPGQEGMFSLAYAENLLNLSIAAIYPICFVAMSGDMKSILISKLTPSVSGRVA</sequence>
<feature type="domain" description="G-protein coupled receptors family 1 profile" evidence="6">
    <location>
        <begin position="24"/>
        <end position="303"/>
    </location>
</feature>
<feature type="transmembrane region" description="Helical" evidence="5">
    <location>
        <begin position="44"/>
        <end position="71"/>
    </location>
</feature>
<name>A0AAN4Z4F4_9BILA</name>
<dbReference type="PANTHER" id="PTHR22718">
    <property type="entry name" value="SERPENTINE RECEPTOR, CLASS X"/>
    <property type="match status" value="1"/>
</dbReference>
<dbReference type="Gene3D" id="1.20.1070.10">
    <property type="entry name" value="Rhodopsin 7-helix transmembrane proteins"/>
    <property type="match status" value="1"/>
</dbReference>
<feature type="transmembrane region" description="Helical" evidence="5">
    <location>
        <begin position="199"/>
        <end position="226"/>
    </location>
</feature>
<evidence type="ECO:0000256" key="4">
    <source>
        <dbReference type="ARBA" id="ARBA00023136"/>
    </source>
</evidence>
<keyword evidence="4 5" id="KW-0472">Membrane</keyword>
<comment type="subcellular location">
    <subcellularLocation>
        <location evidence="1">Membrane</location>
    </subcellularLocation>
</comment>
<dbReference type="AlphaFoldDB" id="A0AAN4Z4F4"/>
<gene>
    <name evidence="7" type="ORF">PMAYCL1PPCAC_01377</name>
</gene>
<organism evidence="7 8">
    <name type="scientific">Pristionchus mayeri</name>
    <dbReference type="NCBI Taxonomy" id="1317129"/>
    <lineage>
        <taxon>Eukaryota</taxon>
        <taxon>Metazoa</taxon>
        <taxon>Ecdysozoa</taxon>
        <taxon>Nematoda</taxon>
        <taxon>Chromadorea</taxon>
        <taxon>Rhabditida</taxon>
        <taxon>Rhabditina</taxon>
        <taxon>Diplogasteromorpha</taxon>
        <taxon>Diplogasteroidea</taxon>
        <taxon>Neodiplogasteridae</taxon>
        <taxon>Pristionchus</taxon>
    </lineage>
</organism>
<comment type="caution">
    <text evidence="7">The sequence shown here is derived from an EMBL/GenBank/DDBJ whole genome shotgun (WGS) entry which is preliminary data.</text>
</comment>
<evidence type="ECO:0000256" key="2">
    <source>
        <dbReference type="ARBA" id="ARBA00022692"/>
    </source>
</evidence>
<evidence type="ECO:0000256" key="3">
    <source>
        <dbReference type="ARBA" id="ARBA00022989"/>
    </source>
</evidence>
<accession>A0AAN4Z4F4</accession>